<feature type="region of interest" description="Disordered" evidence="1">
    <location>
        <begin position="1"/>
        <end position="48"/>
    </location>
</feature>
<dbReference type="AlphaFoldDB" id="A0A6A4SFC4"/>
<comment type="caution">
    <text evidence="2">The sequence shown here is derived from an EMBL/GenBank/DDBJ whole genome shotgun (WGS) entry which is preliminary data.</text>
</comment>
<dbReference type="EMBL" id="VEVO01000014">
    <property type="protein sequence ID" value="KAF0031265.1"/>
    <property type="molecule type" value="Genomic_DNA"/>
</dbReference>
<evidence type="ECO:0000313" key="3">
    <source>
        <dbReference type="Proteomes" id="UP000438429"/>
    </source>
</evidence>
<reference evidence="2 3" key="1">
    <citation type="submission" date="2019-06" db="EMBL/GenBank/DDBJ databases">
        <title>Draft genomes of female and male turbot (Scophthalmus maximus).</title>
        <authorList>
            <person name="Xu H."/>
            <person name="Xu X.-W."/>
            <person name="Shao C."/>
            <person name="Chen S."/>
        </authorList>
    </citation>
    <scope>NUCLEOTIDE SEQUENCE [LARGE SCALE GENOMIC DNA]</scope>
    <source>
        <strain evidence="2">Ysfricsl-2016a</strain>
        <tissue evidence="2">Blood</tissue>
    </source>
</reference>
<sequence>MLTMLTMLRGPETNRGSPETRRHTCSTAPTGAPRHTHTPTSPTEPPAVYNQKSEKVCQMLCRWPPSFEFQKMRPQLYEMKLNAAAASHHVSAALHSSPLLLSLCCGGGGVRPDAGRQLQPTHKSPSAVAIFTNGASSPAGDPGFKTTRPVT</sequence>
<name>A0A6A4SFC4_SCOMX</name>
<evidence type="ECO:0000313" key="2">
    <source>
        <dbReference type="EMBL" id="KAF0031265.1"/>
    </source>
</evidence>
<accession>A0A6A4SFC4</accession>
<gene>
    <name evidence="2" type="ORF">F2P81_015820</name>
</gene>
<evidence type="ECO:0000256" key="1">
    <source>
        <dbReference type="SAM" id="MobiDB-lite"/>
    </source>
</evidence>
<dbReference type="Proteomes" id="UP000438429">
    <property type="component" value="Unassembled WGS sequence"/>
</dbReference>
<organism evidence="2 3">
    <name type="scientific">Scophthalmus maximus</name>
    <name type="common">Turbot</name>
    <name type="synonym">Psetta maxima</name>
    <dbReference type="NCBI Taxonomy" id="52904"/>
    <lineage>
        <taxon>Eukaryota</taxon>
        <taxon>Metazoa</taxon>
        <taxon>Chordata</taxon>
        <taxon>Craniata</taxon>
        <taxon>Vertebrata</taxon>
        <taxon>Euteleostomi</taxon>
        <taxon>Actinopterygii</taxon>
        <taxon>Neopterygii</taxon>
        <taxon>Teleostei</taxon>
        <taxon>Neoteleostei</taxon>
        <taxon>Acanthomorphata</taxon>
        <taxon>Carangaria</taxon>
        <taxon>Pleuronectiformes</taxon>
        <taxon>Pleuronectoidei</taxon>
        <taxon>Scophthalmidae</taxon>
        <taxon>Scophthalmus</taxon>
    </lineage>
</organism>
<proteinExistence type="predicted"/>
<protein>
    <submittedName>
        <fullName evidence="2">Uncharacterized protein</fullName>
    </submittedName>
</protein>